<evidence type="ECO:0000256" key="3">
    <source>
        <dbReference type="ARBA" id="ARBA00022723"/>
    </source>
</evidence>
<dbReference type="CDD" id="cd16378">
    <property type="entry name" value="CcmH_N"/>
    <property type="match status" value="1"/>
</dbReference>
<comment type="similarity">
    <text evidence="1 7">Belongs to the CcmH/CycL/Ccl2/NrfF family.</text>
</comment>
<feature type="domain" description="CcmH/CycL/Ccl2/NrfF N-terminal" evidence="8">
    <location>
        <begin position="4"/>
        <end position="123"/>
    </location>
</feature>
<dbReference type="AlphaFoldDB" id="A0A9X3CJM7"/>
<dbReference type="GO" id="GO:0005886">
    <property type="term" value="C:plasma membrane"/>
    <property type="evidence" value="ECO:0007669"/>
    <property type="project" value="TreeGrafter"/>
</dbReference>
<dbReference type="PANTHER" id="PTHR47870:SF1">
    <property type="entry name" value="CYTOCHROME C-TYPE BIOGENESIS PROTEIN CCMH"/>
    <property type="match status" value="1"/>
</dbReference>
<evidence type="ECO:0000259" key="8">
    <source>
        <dbReference type="Pfam" id="PF03918"/>
    </source>
</evidence>
<evidence type="ECO:0000256" key="7">
    <source>
        <dbReference type="RuleBase" id="RU364112"/>
    </source>
</evidence>
<keyword evidence="5" id="KW-0201">Cytochrome c-type biogenesis</keyword>
<dbReference type="InterPro" id="IPR051263">
    <property type="entry name" value="C-type_cytochrome_biogenesis"/>
</dbReference>
<feature type="transmembrane region" description="Helical" evidence="7">
    <location>
        <begin position="98"/>
        <end position="116"/>
    </location>
</feature>
<keyword evidence="4 7" id="KW-0732">Signal</keyword>
<organism evidence="9 10">
    <name type="scientific">Vibrio qingdaonensis</name>
    <dbReference type="NCBI Taxonomy" id="2829491"/>
    <lineage>
        <taxon>Bacteria</taxon>
        <taxon>Pseudomonadati</taxon>
        <taxon>Pseudomonadota</taxon>
        <taxon>Gammaproteobacteria</taxon>
        <taxon>Vibrionales</taxon>
        <taxon>Vibrionaceae</taxon>
        <taxon>Vibrio</taxon>
    </lineage>
</organism>
<dbReference type="InterPro" id="IPR038297">
    <property type="entry name" value="CcmH/CycL/NrfF/Ccl2_sf"/>
</dbReference>
<dbReference type="FunFam" id="1.10.8.640:FF:000001">
    <property type="entry name" value="Cytochrome c-type biogenesis protein"/>
    <property type="match status" value="1"/>
</dbReference>
<keyword evidence="10" id="KW-1185">Reference proteome</keyword>
<keyword evidence="3 7" id="KW-0479">Metal-binding</keyword>
<dbReference type="EMBL" id="JAKRRY010000001">
    <property type="protein sequence ID" value="MCW8344546.1"/>
    <property type="molecule type" value="Genomic_DNA"/>
</dbReference>
<dbReference type="Proteomes" id="UP001155587">
    <property type="component" value="Unassembled WGS sequence"/>
</dbReference>
<name>A0A9X3CJM7_9VIBR</name>
<dbReference type="Pfam" id="PF03918">
    <property type="entry name" value="CcmH"/>
    <property type="match status" value="1"/>
</dbReference>
<dbReference type="GO" id="GO:0046872">
    <property type="term" value="F:metal ion binding"/>
    <property type="evidence" value="ECO:0007669"/>
    <property type="project" value="UniProtKB-KW"/>
</dbReference>
<proteinExistence type="inferred from homology"/>
<evidence type="ECO:0000256" key="5">
    <source>
        <dbReference type="ARBA" id="ARBA00022748"/>
    </source>
</evidence>
<reference evidence="9" key="1">
    <citation type="submission" date="2022-02" db="EMBL/GenBank/DDBJ databases">
        <title>Vibrio sp. nov, a new bacterium isolated from seawater.</title>
        <authorList>
            <person name="Yuan Y."/>
        </authorList>
    </citation>
    <scope>NUCLEOTIDE SEQUENCE</scope>
    <source>
        <strain evidence="9">ZSDZ65</strain>
    </source>
</reference>
<dbReference type="InterPro" id="IPR005616">
    <property type="entry name" value="CcmH/CycL/Ccl2/NrfF_N"/>
</dbReference>
<evidence type="ECO:0000256" key="1">
    <source>
        <dbReference type="ARBA" id="ARBA00010342"/>
    </source>
</evidence>
<keyword evidence="6 7" id="KW-0408">Iron</keyword>
<dbReference type="GO" id="GO:0017004">
    <property type="term" value="P:cytochrome complex assembly"/>
    <property type="evidence" value="ECO:0007669"/>
    <property type="project" value="UniProtKB-KW"/>
</dbReference>
<keyword evidence="7" id="KW-0812">Transmembrane</keyword>
<protein>
    <recommendedName>
        <fullName evidence="7">Cytochrome c-type biogenesis protein</fullName>
    </recommendedName>
</protein>
<comment type="caution">
    <text evidence="9">The sequence shown here is derived from an EMBL/GenBank/DDBJ whole genome shotgun (WGS) entry which is preliminary data.</text>
</comment>
<keyword evidence="7" id="KW-1133">Transmembrane helix</keyword>
<comment type="function">
    <text evidence="7">Possible subunit of a heme lyase.</text>
</comment>
<keyword evidence="2 7" id="KW-0349">Heme</keyword>
<evidence type="ECO:0000313" key="9">
    <source>
        <dbReference type="EMBL" id="MCW8344546.1"/>
    </source>
</evidence>
<evidence type="ECO:0000256" key="6">
    <source>
        <dbReference type="ARBA" id="ARBA00023004"/>
    </source>
</evidence>
<sequence length="134" mass="15139">MLCLSITSASASSQSVELFEFESIKQQKDAIALAKTLRCPMCQNQNLIESNSPVAKDIRLRVFELIKQGKTEQEVKDYMVARYGQHVLYQPSLTQQNALLWGVPIIIALTLLVLMFRRGIHSNGRENSREEGSQ</sequence>
<evidence type="ECO:0000256" key="4">
    <source>
        <dbReference type="ARBA" id="ARBA00022729"/>
    </source>
</evidence>
<gene>
    <name evidence="9" type="ORF">MD535_00700</name>
</gene>
<dbReference type="RefSeq" id="WP_265673245.1">
    <property type="nucleotide sequence ID" value="NZ_JAKRRY010000001.1"/>
</dbReference>
<accession>A0A9X3CJM7</accession>
<dbReference type="PANTHER" id="PTHR47870">
    <property type="entry name" value="CYTOCHROME C-TYPE BIOGENESIS PROTEIN CCMH"/>
    <property type="match status" value="1"/>
</dbReference>
<evidence type="ECO:0000256" key="2">
    <source>
        <dbReference type="ARBA" id="ARBA00022617"/>
    </source>
</evidence>
<evidence type="ECO:0000313" key="10">
    <source>
        <dbReference type="Proteomes" id="UP001155587"/>
    </source>
</evidence>
<dbReference type="Gene3D" id="1.10.8.640">
    <property type="entry name" value="Cytochrome C biogenesis protein"/>
    <property type="match status" value="1"/>
</dbReference>
<keyword evidence="7" id="KW-0472">Membrane</keyword>